<comment type="caution">
    <text evidence="2">The sequence shown here is derived from an EMBL/GenBank/DDBJ whole genome shotgun (WGS) entry which is preliminary data.</text>
</comment>
<feature type="transmembrane region" description="Helical" evidence="1">
    <location>
        <begin position="81"/>
        <end position="101"/>
    </location>
</feature>
<name>A0A0F9CKE0_9ZZZZ</name>
<dbReference type="AlphaFoldDB" id="A0A0F9CKE0"/>
<reference evidence="2" key="1">
    <citation type="journal article" date="2015" name="Nature">
        <title>Complex archaea that bridge the gap between prokaryotes and eukaryotes.</title>
        <authorList>
            <person name="Spang A."/>
            <person name="Saw J.H."/>
            <person name="Jorgensen S.L."/>
            <person name="Zaremba-Niedzwiedzka K."/>
            <person name="Martijn J."/>
            <person name="Lind A.E."/>
            <person name="van Eijk R."/>
            <person name="Schleper C."/>
            <person name="Guy L."/>
            <person name="Ettema T.J."/>
        </authorList>
    </citation>
    <scope>NUCLEOTIDE SEQUENCE</scope>
</reference>
<keyword evidence="1" id="KW-1133">Transmembrane helix</keyword>
<evidence type="ECO:0000256" key="1">
    <source>
        <dbReference type="SAM" id="Phobius"/>
    </source>
</evidence>
<keyword evidence="1" id="KW-0812">Transmembrane</keyword>
<proteinExistence type="predicted"/>
<organism evidence="2">
    <name type="scientific">marine sediment metagenome</name>
    <dbReference type="NCBI Taxonomy" id="412755"/>
    <lineage>
        <taxon>unclassified sequences</taxon>
        <taxon>metagenomes</taxon>
        <taxon>ecological metagenomes</taxon>
    </lineage>
</organism>
<feature type="non-terminal residue" evidence="2">
    <location>
        <position position="1"/>
    </location>
</feature>
<sequence length="115" mass="13401">LQNFTLRNSSIPQNINLLDLAVVDSQEFLVTFKSVELLPVAGALIDITRKYINEGVFKTVELPLTDDEGQVIAHLVLSDEIYTFINNVYIFHLFFNFILWFPMSQKQLLYFLWDL</sequence>
<keyword evidence="1" id="KW-0472">Membrane</keyword>
<gene>
    <name evidence="2" type="ORF">LCGC14_2656090</name>
</gene>
<dbReference type="EMBL" id="LAZR01046194">
    <property type="protein sequence ID" value="KKK97106.1"/>
    <property type="molecule type" value="Genomic_DNA"/>
</dbReference>
<accession>A0A0F9CKE0</accession>
<protein>
    <submittedName>
        <fullName evidence="2">Uncharacterized protein</fullName>
    </submittedName>
</protein>
<evidence type="ECO:0000313" key="2">
    <source>
        <dbReference type="EMBL" id="KKK97106.1"/>
    </source>
</evidence>